<evidence type="ECO:0000256" key="4">
    <source>
        <dbReference type="ARBA" id="ARBA00022441"/>
    </source>
</evidence>
<gene>
    <name evidence="10" type="ORF">UCRPC4_g03135</name>
</gene>
<dbReference type="PRINTS" id="PR00131">
    <property type="entry name" value="GLHYDRLASE1"/>
</dbReference>
<keyword evidence="11" id="KW-1185">Reference proteome</keyword>
<evidence type="ECO:0000256" key="6">
    <source>
        <dbReference type="ARBA" id="ARBA00022801"/>
    </source>
</evidence>
<dbReference type="AlphaFoldDB" id="A0A0G2EKD6"/>
<evidence type="ECO:0000256" key="5">
    <source>
        <dbReference type="ARBA" id="ARBA00022737"/>
    </source>
</evidence>
<dbReference type="InterPro" id="IPR000210">
    <property type="entry name" value="BTB/POZ_dom"/>
</dbReference>
<dbReference type="Gene3D" id="2.120.10.80">
    <property type="entry name" value="Kelch-type beta propeller"/>
    <property type="match status" value="1"/>
</dbReference>
<sequence length="1082" mass="121464">MPTSPSKARRLSSDGYRPRIAKTTGQKPACLVNASVTYCGNNQIYAFGGFDQYTDEVYNHVLKLDLNTMNWTLVDNYGDIPGVRMGHSASLYQGDKLLVFGGENEHREYLSDVIILDLKTLHWTQPDLRGPTPKGRARHAAVVYEDKLFIVGGVTGENNYVLDDISYLDLKTWTWSRAWTFVARYDHTAWIWGGRLWVFGGLGLDMERSTEMWWLDLKGSPTFGITSPPGTATPDHGMSRSSLSSVGIAQPYASNTSGYAANSGSVQVRTTRREKPTAPGAISSLKFLSGPHVPQQACGTHFHAYSSGTLLDFVTPAETMRSHDCNLSSLELDSFRWQKLVEGPDLFHVGYRWHYCTINENGTMAWLLGSPMDGSGVLGASQDSQLSEVLVMDLRKYGMLGNDMAYEANSEQTRILANERRTATSSQGLGMDLASVFDRPPEEGSMADFVITANRDEDSSDFEDAVDERQPSSSVGSVFLSNDAETSSPIHVHKIILQARWPHFKRLYGAKMAEFHNGKLHIPEPYSVVRAFLYYLYTDSIAPSEFCQDLTDVAGMLVMANLYDMPKLRLLCVHRLSREMDVEYAATIWERAGRTGEEWLKRRAAMFCLGNWGRIVRTQGFRTLSRASLMELCEVVDMEGRVVGGDELEAVGVLGVYRINGPSAGYQIEGAPTEDGRGPSIWDTFCKIPGKIVDGTSGDVACDSYHRTFEDIELLKKTGAKAYRFSLSWSRIIPLGGRNDPINEKGIAYYVKLVDDLLEAGITPMITLFHWDLPDELNNRYDGLLNKEEFVADYTHYSRICFKAMPKVKHWITFNEPWCSSILGYNTGYFAPGRCSDRTKSPMGDSSTEPWIVGHNLLIAHGSAVQVYREEFKSQDKGEIGITLNGDWTEPYDASSSSDRDACQRRLEFSISWFADPIYFGKYPDSMRSQLGSRLPTFTPSELALIHHSNDFYGMNHYCANYIRSRPTPAPSDDFCGNVDVLFHNNTSCPIGPETQSPWLRPHAPGFRKLLKWISDRYARPKIYVTENGTSIKGENDLSEIKDLLQDEFRCRYFTEYIEAMAEAVDLDGVDVRGYLAWSLME</sequence>
<dbReference type="EMBL" id="LCWF01000073">
    <property type="protein sequence ID" value="KKY22809.1"/>
    <property type="molecule type" value="Genomic_DNA"/>
</dbReference>
<name>A0A0G2EKD6_PHACM</name>
<protein>
    <recommendedName>
        <fullName evidence="3">beta-glucosidase</fullName>
        <ecNumber evidence="3">3.2.1.21</ecNumber>
    </recommendedName>
</protein>
<dbReference type="PANTHER" id="PTHR10353">
    <property type="entry name" value="GLYCOSYL HYDROLASE"/>
    <property type="match status" value="1"/>
</dbReference>
<dbReference type="GO" id="GO:0080079">
    <property type="term" value="F:cellobiose glucosidase activity"/>
    <property type="evidence" value="ECO:0007669"/>
    <property type="project" value="UniProtKB-ARBA"/>
</dbReference>
<dbReference type="Pfam" id="PF00651">
    <property type="entry name" value="BTB"/>
    <property type="match status" value="1"/>
</dbReference>
<dbReference type="Gene3D" id="3.30.710.10">
    <property type="entry name" value="Potassium Channel Kv1.1, Chain A"/>
    <property type="match status" value="1"/>
</dbReference>
<dbReference type="PANTHER" id="PTHR10353:SF36">
    <property type="entry name" value="LP05116P"/>
    <property type="match status" value="1"/>
</dbReference>
<dbReference type="OrthoDB" id="432528at2759"/>
<evidence type="ECO:0000313" key="10">
    <source>
        <dbReference type="EMBL" id="KKY22809.1"/>
    </source>
</evidence>
<dbReference type="EC" id="3.2.1.21" evidence="3"/>
<comment type="caution">
    <text evidence="10">The sequence shown here is derived from an EMBL/GenBank/DDBJ whole genome shotgun (WGS) entry which is preliminary data.</text>
</comment>
<evidence type="ECO:0000256" key="2">
    <source>
        <dbReference type="ARBA" id="ARBA00010838"/>
    </source>
</evidence>
<comment type="catalytic activity">
    <reaction evidence="1">
        <text>Hydrolysis of terminal, non-reducing beta-D-glucosyl residues with release of beta-D-glucose.</text>
        <dbReference type="EC" id="3.2.1.21"/>
    </reaction>
</comment>
<keyword evidence="5" id="KW-0677">Repeat</keyword>
<dbReference type="CDD" id="cd14733">
    <property type="entry name" value="BACK"/>
    <property type="match status" value="1"/>
</dbReference>
<reference evidence="10 11" key="1">
    <citation type="submission" date="2015-05" db="EMBL/GenBank/DDBJ databases">
        <title>Distinctive expansion of gene families associated with plant cell wall degradation and secondary metabolism in the genomes of grapevine trunk pathogens.</title>
        <authorList>
            <person name="Lawrence D.P."/>
            <person name="Travadon R."/>
            <person name="Rolshausen P.E."/>
            <person name="Baumgartner K."/>
        </authorList>
    </citation>
    <scope>NUCLEOTIDE SEQUENCE [LARGE SCALE GENOMIC DNA]</scope>
    <source>
        <strain evidence="10">UCRPC4</strain>
    </source>
</reference>
<comment type="similarity">
    <text evidence="2">Belongs to the glycosyl hydrolase 1 family.</text>
</comment>
<evidence type="ECO:0000259" key="9">
    <source>
        <dbReference type="PROSITE" id="PS50097"/>
    </source>
</evidence>
<evidence type="ECO:0000256" key="3">
    <source>
        <dbReference type="ARBA" id="ARBA00012744"/>
    </source>
</evidence>
<feature type="domain" description="BTB" evidence="9">
    <location>
        <begin position="476"/>
        <end position="545"/>
    </location>
</feature>
<dbReference type="PROSITE" id="PS50097">
    <property type="entry name" value="BTB"/>
    <property type="match status" value="1"/>
</dbReference>
<dbReference type="SUPFAM" id="SSF117281">
    <property type="entry name" value="Kelch motif"/>
    <property type="match status" value="1"/>
</dbReference>
<proteinExistence type="inferred from homology"/>
<keyword evidence="4" id="KW-0880">Kelch repeat</keyword>
<evidence type="ECO:0000256" key="7">
    <source>
        <dbReference type="ARBA" id="ARBA00023295"/>
    </source>
</evidence>
<dbReference type="SUPFAM" id="SSF51445">
    <property type="entry name" value="(Trans)glycosidases"/>
    <property type="match status" value="1"/>
</dbReference>
<dbReference type="Proteomes" id="UP000053317">
    <property type="component" value="Unassembled WGS sequence"/>
</dbReference>
<accession>A0A0G2EKD6</accession>
<dbReference type="SMART" id="SM00225">
    <property type="entry name" value="BTB"/>
    <property type="match status" value="1"/>
</dbReference>
<keyword evidence="7" id="KW-0326">Glycosidase</keyword>
<evidence type="ECO:0000256" key="1">
    <source>
        <dbReference type="ARBA" id="ARBA00000448"/>
    </source>
</evidence>
<dbReference type="InterPro" id="IPR017853">
    <property type="entry name" value="GH"/>
</dbReference>
<dbReference type="InterPro" id="IPR001360">
    <property type="entry name" value="Glyco_hydro_1"/>
</dbReference>
<dbReference type="InterPro" id="IPR015915">
    <property type="entry name" value="Kelch-typ_b-propeller"/>
</dbReference>
<dbReference type="Gene3D" id="3.20.20.80">
    <property type="entry name" value="Glycosidases"/>
    <property type="match status" value="1"/>
</dbReference>
<organism evidence="10 11">
    <name type="scientific">Phaeomoniella chlamydospora</name>
    <name type="common">Phaeoacremonium chlamydosporum</name>
    <dbReference type="NCBI Taxonomy" id="158046"/>
    <lineage>
        <taxon>Eukaryota</taxon>
        <taxon>Fungi</taxon>
        <taxon>Dikarya</taxon>
        <taxon>Ascomycota</taxon>
        <taxon>Pezizomycotina</taxon>
        <taxon>Eurotiomycetes</taxon>
        <taxon>Chaetothyriomycetidae</taxon>
        <taxon>Phaeomoniellales</taxon>
        <taxon>Phaeomoniellaceae</taxon>
        <taxon>Phaeomoniella</taxon>
    </lineage>
</organism>
<evidence type="ECO:0000313" key="11">
    <source>
        <dbReference type="Proteomes" id="UP000053317"/>
    </source>
</evidence>
<dbReference type="SUPFAM" id="SSF54695">
    <property type="entry name" value="POZ domain"/>
    <property type="match status" value="1"/>
</dbReference>
<dbReference type="InterPro" id="IPR011333">
    <property type="entry name" value="SKP1/BTB/POZ_sf"/>
</dbReference>
<dbReference type="Pfam" id="PF00232">
    <property type="entry name" value="Glyco_hydro_1"/>
    <property type="match status" value="1"/>
</dbReference>
<comment type="function">
    <text evidence="8">Plays an important role in cellulose degradation. Shows hydrolytic activity against several glycosidic compounds.</text>
</comment>
<evidence type="ECO:0000256" key="8">
    <source>
        <dbReference type="ARBA" id="ARBA00056775"/>
    </source>
</evidence>
<reference evidence="10 11" key="2">
    <citation type="submission" date="2015-05" db="EMBL/GenBank/DDBJ databases">
        <authorList>
            <person name="Morales-Cruz A."/>
            <person name="Amrine K.C."/>
            <person name="Cantu D."/>
        </authorList>
    </citation>
    <scope>NUCLEOTIDE SEQUENCE [LARGE SCALE GENOMIC DNA]</scope>
    <source>
        <strain evidence="10">UCRPC4</strain>
    </source>
</reference>
<dbReference type="FunFam" id="3.20.20.80:FF:000011">
    <property type="entry name" value="Cytosolic beta-glucosidase"/>
    <property type="match status" value="1"/>
</dbReference>
<keyword evidence="6" id="KW-0378">Hydrolase</keyword>
<dbReference type="GO" id="GO:0030245">
    <property type="term" value="P:cellulose catabolic process"/>
    <property type="evidence" value="ECO:0007669"/>
    <property type="project" value="UniProtKB-ARBA"/>
</dbReference>
<dbReference type="Pfam" id="PF24681">
    <property type="entry name" value="Kelch_KLHDC2_KLHL20_DRC7"/>
    <property type="match status" value="1"/>
</dbReference>